<gene>
    <name evidence="1" type="ORF">METZ01_LOCUS484180</name>
</gene>
<dbReference type="GO" id="GO:0000287">
    <property type="term" value="F:magnesium ion binding"/>
    <property type="evidence" value="ECO:0007669"/>
    <property type="project" value="InterPro"/>
</dbReference>
<dbReference type="AlphaFoldDB" id="A0A383CG15"/>
<dbReference type="Gene3D" id="3.40.50.300">
    <property type="entry name" value="P-loop containing nucleotide triphosphate hydrolases"/>
    <property type="match status" value="1"/>
</dbReference>
<protein>
    <recommendedName>
        <fullName evidence="2">Dethiobiotin synthase</fullName>
    </recommendedName>
</protein>
<accession>A0A383CG15</accession>
<evidence type="ECO:0000313" key="1">
    <source>
        <dbReference type="EMBL" id="SVE31326.1"/>
    </source>
</evidence>
<dbReference type="NCBIfam" id="TIGR00347">
    <property type="entry name" value="bioD"/>
    <property type="match status" value="1"/>
</dbReference>
<dbReference type="PANTHER" id="PTHR43210">
    <property type="entry name" value="DETHIOBIOTIN SYNTHETASE"/>
    <property type="match status" value="1"/>
</dbReference>
<feature type="non-terminal residue" evidence="1">
    <location>
        <position position="1"/>
    </location>
</feature>
<dbReference type="UniPathway" id="UPA00078"/>
<dbReference type="GO" id="GO:0004141">
    <property type="term" value="F:dethiobiotin synthase activity"/>
    <property type="evidence" value="ECO:0007669"/>
    <property type="project" value="InterPro"/>
</dbReference>
<dbReference type="InterPro" id="IPR027417">
    <property type="entry name" value="P-loop_NTPase"/>
</dbReference>
<reference evidence="1" key="1">
    <citation type="submission" date="2018-05" db="EMBL/GenBank/DDBJ databases">
        <authorList>
            <person name="Lanie J.A."/>
            <person name="Ng W.-L."/>
            <person name="Kazmierczak K.M."/>
            <person name="Andrzejewski T.M."/>
            <person name="Davidsen T.M."/>
            <person name="Wayne K.J."/>
            <person name="Tettelin H."/>
            <person name="Glass J.I."/>
            <person name="Rusch D."/>
            <person name="Podicherti R."/>
            <person name="Tsui H.-C.T."/>
            <person name="Winkler M.E."/>
        </authorList>
    </citation>
    <scope>NUCLEOTIDE SEQUENCE</scope>
</reference>
<dbReference type="GO" id="GO:0009102">
    <property type="term" value="P:biotin biosynthetic process"/>
    <property type="evidence" value="ECO:0007669"/>
    <property type="project" value="UniProtKB-UniPathway"/>
</dbReference>
<evidence type="ECO:0008006" key="2">
    <source>
        <dbReference type="Google" id="ProtNLM"/>
    </source>
</evidence>
<dbReference type="Pfam" id="PF13500">
    <property type="entry name" value="AAA_26"/>
    <property type="match status" value="1"/>
</dbReference>
<name>A0A383CG15_9ZZZZ</name>
<proteinExistence type="predicted"/>
<dbReference type="GO" id="GO:0005524">
    <property type="term" value="F:ATP binding"/>
    <property type="evidence" value="ECO:0007669"/>
    <property type="project" value="InterPro"/>
</dbReference>
<dbReference type="CDD" id="cd03109">
    <property type="entry name" value="DTBS"/>
    <property type="match status" value="1"/>
</dbReference>
<sequence length="149" mass="16671">VRNKIKKIFVTGSGTSVGKTYLTCGLIDLIIKKGLKVSPYKPIETGCKKINNKLIPNDSKKFYKLVNKSIDIKLINPYRFQQPISPNRAIQLSKKKINIKNYIEKAKKLPKNDFLIIEGAGGLCSPISSDGLNIDLIKKMNLKTILVVK</sequence>
<dbReference type="PANTHER" id="PTHR43210:SF5">
    <property type="entry name" value="DETHIOBIOTIN SYNTHETASE"/>
    <property type="match status" value="1"/>
</dbReference>
<feature type="non-terminal residue" evidence="1">
    <location>
        <position position="149"/>
    </location>
</feature>
<dbReference type="InterPro" id="IPR004472">
    <property type="entry name" value="DTB_synth_BioD"/>
</dbReference>
<dbReference type="GO" id="GO:0005829">
    <property type="term" value="C:cytosol"/>
    <property type="evidence" value="ECO:0007669"/>
    <property type="project" value="TreeGrafter"/>
</dbReference>
<organism evidence="1">
    <name type="scientific">marine metagenome</name>
    <dbReference type="NCBI Taxonomy" id="408172"/>
    <lineage>
        <taxon>unclassified sequences</taxon>
        <taxon>metagenomes</taxon>
        <taxon>ecological metagenomes</taxon>
    </lineage>
</organism>
<dbReference type="SUPFAM" id="SSF52540">
    <property type="entry name" value="P-loop containing nucleoside triphosphate hydrolases"/>
    <property type="match status" value="1"/>
</dbReference>
<dbReference type="EMBL" id="UINC01208670">
    <property type="protein sequence ID" value="SVE31326.1"/>
    <property type="molecule type" value="Genomic_DNA"/>
</dbReference>